<dbReference type="NCBIfam" id="TIGR00035">
    <property type="entry name" value="asp_race"/>
    <property type="match status" value="1"/>
</dbReference>
<reference evidence="3 4" key="1">
    <citation type="submission" date="2006-04" db="EMBL/GenBank/DDBJ databases">
        <authorList>
            <person name="Giovannoni S.J."/>
            <person name="Cho J.-C."/>
            <person name="Ferriera S."/>
            <person name="Johnson J."/>
            <person name="Kravitz S."/>
            <person name="Halpern A."/>
            <person name="Remington K."/>
            <person name="Beeson K."/>
            <person name="Tran B."/>
            <person name="Rogers Y.-H."/>
            <person name="Friedman R."/>
            <person name="Venter J.C."/>
        </authorList>
    </citation>
    <scope>NUCLEOTIDE SEQUENCE [LARGE SCALE GENOMIC DNA]</scope>
    <source>
        <strain evidence="3 4">HTCC1002</strain>
    </source>
</reference>
<proteinExistence type="inferred from homology"/>
<evidence type="ECO:0000256" key="1">
    <source>
        <dbReference type="ARBA" id="ARBA00007847"/>
    </source>
</evidence>
<dbReference type="InterPro" id="IPR018187">
    <property type="entry name" value="Asp/Glu_racemase_AS_1"/>
</dbReference>
<evidence type="ECO:0000313" key="3">
    <source>
        <dbReference type="EMBL" id="EAS85418.1"/>
    </source>
</evidence>
<comment type="similarity">
    <text evidence="1">Belongs to the aspartate/glutamate racemases family.</text>
</comment>
<dbReference type="GO" id="GO:0047661">
    <property type="term" value="F:amino-acid racemase activity"/>
    <property type="evidence" value="ECO:0007669"/>
    <property type="project" value="InterPro"/>
</dbReference>
<name>Q1V010_PELU1</name>
<dbReference type="InterPro" id="IPR015942">
    <property type="entry name" value="Asp/Glu/hydantoin_racemase"/>
</dbReference>
<dbReference type="PANTHER" id="PTHR21198">
    <property type="entry name" value="GLUTAMATE RACEMASE"/>
    <property type="match status" value="1"/>
</dbReference>
<dbReference type="SUPFAM" id="SSF53681">
    <property type="entry name" value="Aspartate/glutamate racemase"/>
    <property type="match status" value="2"/>
</dbReference>
<organism evidence="3 4">
    <name type="scientific">Pelagibacter ubique (strain HTCC1002)</name>
    <dbReference type="NCBI Taxonomy" id="314261"/>
    <lineage>
        <taxon>Bacteria</taxon>
        <taxon>Pseudomonadati</taxon>
        <taxon>Pseudomonadota</taxon>
        <taxon>Alphaproteobacteria</taxon>
        <taxon>Candidatus Pelagibacterales</taxon>
        <taxon>Candidatus Pelagibacteraceae</taxon>
        <taxon>Candidatus Pelagibacter</taxon>
    </lineage>
</organism>
<dbReference type="PANTHER" id="PTHR21198:SF7">
    <property type="entry name" value="ASPARTATE-GLUTAMATE RACEMASE FAMILY"/>
    <property type="match status" value="1"/>
</dbReference>
<dbReference type="InterPro" id="IPR004380">
    <property type="entry name" value="Asp_race"/>
</dbReference>
<dbReference type="EMBL" id="AAPV01000001">
    <property type="protein sequence ID" value="EAS85418.1"/>
    <property type="molecule type" value="Genomic_DNA"/>
</dbReference>
<evidence type="ECO:0000313" key="4">
    <source>
        <dbReference type="Proteomes" id="UP000005306"/>
    </source>
</evidence>
<dbReference type="AlphaFoldDB" id="Q1V010"/>
<dbReference type="RefSeq" id="WP_006998005.1">
    <property type="nucleotide sequence ID" value="NZ_CH724130.1"/>
</dbReference>
<protein>
    <submittedName>
        <fullName evidence="3">Aspartate racemase</fullName>
    </submittedName>
</protein>
<keyword evidence="2" id="KW-0413">Isomerase</keyword>
<accession>Q1V010</accession>
<comment type="caution">
    <text evidence="3">The sequence shown here is derived from an EMBL/GenBank/DDBJ whole genome shotgun (WGS) entry which is preliminary data.</text>
</comment>
<evidence type="ECO:0000256" key="2">
    <source>
        <dbReference type="ARBA" id="ARBA00023235"/>
    </source>
</evidence>
<gene>
    <name evidence="3" type="ORF">PU1002_06836</name>
</gene>
<dbReference type="Proteomes" id="UP000005306">
    <property type="component" value="Unassembled WGS sequence"/>
</dbReference>
<dbReference type="Gene3D" id="3.40.50.1860">
    <property type="match status" value="2"/>
</dbReference>
<dbReference type="InterPro" id="IPR001920">
    <property type="entry name" value="Asp/Glu_race"/>
</dbReference>
<sequence length="248" mass="27961">MIGILGGMGTQAGLDFCNKLAMLNRGKSDQEYPLFMLYNKSNIPGRPESIGVQTKSLSTIPRNSKNTKKYNRVLKSLLDGCKSLEKSGCKFIVIPCNTAHYWYEDLKKKIKIPIINMPKEVFIQTKKSCKKNSKIGLLATEGTLKTEIYDKIFKKDYVLIKPLSNLQTSSVNKTIKHVKMGNIKLAEKTIKPAIKYLIKQKCKKIILGCTEIPIAIFAYKSLQNAKVSKLYLDPNLILANSCMAKYKK</sequence>
<dbReference type="HOGENOM" id="CLU_055360_2_2_5"/>
<dbReference type="PROSITE" id="PS00923">
    <property type="entry name" value="ASP_GLU_RACEMASE_1"/>
    <property type="match status" value="1"/>
</dbReference>
<dbReference type="Pfam" id="PF01177">
    <property type="entry name" value="Asp_Glu_race"/>
    <property type="match status" value="1"/>
</dbReference>